<reference evidence="4" key="1">
    <citation type="journal article" date="2020" name="Stud. Mycol.">
        <title>101 Dothideomycetes genomes: a test case for predicting lifestyles and emergence of pathogens.</title>
        <authorList>
            <person name="Haridas S."/>
            <person name="Albert R."/>
            <person name="Binder M."/>
            <person name="Bloem J."/>
            <person name="Labutti K."/>
            <person name="Salamov A."/>
            <person name="Andreopoulos B."/>
            <person name="Baker S."/>
            <person name="Barry K."/>
            <person name="Bills G."/>
            <person name="Bluhm B."/>
            <person name="Cannon C."/>
            <person name="Castanera R."/>
            <person name="Culley D."/>
            <person name="Daum C."/>
            <person name="Ezra D."/>
            <person name="Gonzalez J."/>
            <person name="Henrissat B."/>
            <person name="Kuo A."/>
            <person name="Liang C."/>
            <person name="Lipzen A."/>
            <person name="Lutzoni F."/>
            <person name="Magnuson J."/>
            <person name="Mondo S."/>
            <person name="Nolan M."/>
            <person name="Ohm R."/>
            <person name="Pangilinan J."/>
            <person name="Park H.-J."/>
            <person name="Ramirez L."/>
            <person name="Alfaro M."/>
            <person name="Sun H."/>
            <person name="Tritt A."/>
            <person name="Yoshinaga Y."/>
            <person name="Zwiers L.-H."/>
            <person name="Turgeon B."/>
            <person name="Goodwin S."/>
            <person name="Spatafora J."/>
            <person name="Crous P."/>
            <person name="Grigoriev I."/>
        </authorList>
    </citation>
    <scope>NUCLEOTIDE SEQUENCE</scope>
    <source>
        <strain evidence="4">CBS 133067</strain>
    </source>
</reference>
<feature type="transmembrane region" description="Helical" evidence="2">
    <location>
        <begin position="72"/>
        <end position="94"/>
    </location>
</feature>
<proteinExistence type="predicted"/>
<evidence type="ECO:0000259" key="3">
    <source>
        <dbReference type="Pfam" id="PF09463"/>
    </source>
</evidence>
<feature type="non-terminal residue" evidence="4">
    <location>
        <position position="292"/>
    </location>
</feature>
<evidence type="ECO:0000256" key="1">
    <source>
        <dbReference type="SAM" id="MobiDB-lite"/>
    </source>
</evidence>
<dbReference type="EMBL" id="ML978136">
    <property type="protein sequence ID" value="KAF2093791.1"/>
    <property type="molecule type" value="Genomic_DNA"/>
</dbReference>
<protein>
    <recommendedName>
        <fullName evidence="3">Membrane anchor Opy2 N-terminal domain-containing protein</fullName>
    </recommendedName>
</protein>
<feature type="domain" description="Membrane anchor Opy2 N-terminal" evidence="3">
    <location>
        <begin position="15"/>
        <end position="49"/>
    </location>
</feature>
<dbReference type="AlphaFoldDB" id="A0A9P4M0N6"/>
<dbReference type="Proteomes" id="UP000799772">
    <property type="component" value="Unassembled WGS sequence"/>
</dbReference>
<gene>
    <name evidence="4" type="ORF">NA57DRAFT_47504</name>
</gene>
<name>A0A9P4M0N6_9PEZI</name>
<sequence length="292" mass="30667">MTESSPSLPFLFRRCVQCPNTTPSCPQCADDEICSQISPTCQQCASTQCVKASESGATNNGQVSSSGGGTNIGAIAGGVVGGVVFIIIVAFLIWKFWLKGKRRPIETVEDYEFTQEKPANEDFGMHRSARASTHTVQSMASTVLTRASNIIQIAYIPGVTNRSTASPGLLVPPVPPIPSATPGSSPYRDTADGEQVFFTAGDIRDSTYSGMTGYSGVERDSIAPSLARSSVATTIYRSQAQVSPLPAPTQTMIRGKAAVVSVNKGNSSSGSSTINTPADTPPVPQIDFVKHA</sequence>
<feature type="compositionally biased region" description="Low complexity" evidence="1">
    <location>
        <begin position="263"/>
        <end position="272"/>
    </location>
</feature>
<comment type="caution">
    <text evidence="4">The sequence shown here is derived from an EMBL/GenBank/DDBJ whole genome shotgun (WGS) entry which is preliminary data.</text>
</comment>
<evidence type="ECO:0000313" key="5">
    <source>
        <dbReference type="Proteomes" id="UP000799772"/>
    </source>
</evidence>
<organism evidence="4 5">
    <name type="scientific">Rhizodiscina lignyota</name>
    <dbReference type="NCBI Taxonomy" id="1504668"/>
    <lineage>
        <taxon>Eukaryota</taxon>
        <taxon>Fungi</taxon>
        <taxon>Dikarya</taxon>
        <taxon>Ascomycota</taxon>
        <taxon>Pezizomycotina</taxon>
        <taxon>Dothideomycetes</taxon>
        <taxon>Pleosporomycetidae</taxon>
        <taxon>Aulographales</taxon>
        <taxon>Rhizodiscinaceae</taxon>
        <taxon>Rhizodiscina</taxon>
    </lineage>
</organism>
<keyword evidence="2" id="KW-0812">Transmembrane</keyword>
<keyword evidence="2" id="KW-0472">Membrane</keyword>
<keyword evidence="2" id="KW-1133">Transmembrane helix</keyword>
<dbReference type="InterPro" id="IPR018571">
    <property type="entry name" value="Membrane_anchor_Opy2_N"/>
</dbReference>
<dbReference type="OrthoDB" id="2402916at2759"/>
<dbReference type="Pfam" id="PF09463">
    <property type="entry name" value="Opy2"/>
    <property type="match status" value="1"/>
</dbReference>
<evidence type="ECO:0000313" key="4">
    <source>
        <dbReference type="EMBL" id="KAF2093791.1"/>
    </source>
</evidence>
<accession>A0A9P4M0N6</accession>
<keyword evidence="5" id="KW-1185">Reference proteome</keyword>
<evidence type="ECO:0000256" key="2">
    <source>
        <dbReference type="SAM" id="Phobius"/>
    </source>
</evidence>
<feature type="region of interest" description="Disordered" evidence="1">
    <location>
        <begin position="263"/>
        <end position="292"/>
    </location>
</feature>